<sequence length="46" mass="5011">MSRSATRQQLSQEARKPVDKGAGAAVLAVLLDEVMVLPMKDGQREE</sequence>
<feature type="region of interest" description="Disordered" evidence="1">
    <location>
        <begin position="1"/>
        <end position="20"/>
    </location>
</feature>
<evidence type="ECO:0000313" key="3">
    <source>
        <dbReference type="Proteomes" id="UP000306324"/>
    </source>
</evidence>
<gene>
    <name evidence="2" type="ORF">ACCUM_3198</name>
</gene>
<dbReference type="RefSeq" id="WP_171047465.1">
    <property type="nucleotide sequence ID" value="NZ_SWAD01000156.1"/>
</dbReference>
<dbReference type="AlphaFoldDB" id="A0A5S4EHG9"/>
<evidence type="ECO:0000313" key="2">
    <source>
        <dbReference type="EMBL" id="TMQ74748.1"/>
    </source>
</evidence>
<organism evidence="2 3">
    <name type="scientific">Candidatus Accumulibacter phosphatis</name>
    <dbReference type="NCBI Taxonomy" id="327160"/>
    <lineage>
        <taxon>Bacteria</taxon>
        <taxon>Pseudomonadati</taxon>
        <taxon>Pseudomonadota</taxon>
        <taxon>Betaproteobacteria</taxon>
        <taxon>Candidatus Accumulibacter</taxon>
    </lineage>
</organism>
<protein>
    <submittedName>
        <fullName evidence="2">Uncharacterized protein</fullName>
    </submittedName>
</protein>
<evidence type="ECO:0000256" key="1">
    <source>
        <dbReference type="SAM" id="MobiDB-lite"/>
    </source>
</evidence>
<dbReference type="Proteomes" id="UP000306324">
    <property type="component" value="Unassembled WGS sequence"/>
</dbReference>
<proteinExistence type="predicted"/>
<dbReference type="EMBL" id="SWAD01000156">
    <property type="protein sequence ID" value="TMQ74748.1"/>
    <property type="molecule type" value="Genomic_DNA"/>
</dbReference>
<name>A0A5S4EHG9_9PROT</name>
<accession>A0A5S4EHG9</accession>
<keyword evidence="3" id="KW-1185">Reference proteome</keyword>
<feature type="compositionally biased region" description="Polar residues" evidence="1">
    <location>
        <begin position="1"/>
        <end position="12"/>
    </location>
</feature>
<comment type="caution">
    <text evidence="2">The sequence shown here is derived from an EMBL/GenBank/DDBJ whole genome shotgun (WGS) entry which is preliminary data.</text>
</comment>
<reference evidence="2 3" key="1">
    <citation type="submission" date="2019-04" db="EMBL/GenBank/DDBJ databases">
        <title>A novel phosphate-accumulating bacterium identified in bioreactor for phosphate removal from wastewater.</title>
        <authorList>
            <person name="Kotlyarov R.Y."/>
            <person name="Beletsky A.V."/>
            <person name="Kallistova A.Y."/>
            <person name="Dorofeev A.G."/>
            <person name="Nikolaev Y.Y."/>
            <person name="Pimenov N.V."/>
            <person name="Ravin N.V."/>
            <person name="Mardanov A.V."/>
        </authorList>
    </citation>
    <scope>NUCLEOTIDE SEQUENCE [LARGE SCALE GENOMIC DNA]</scope>
    <source>
        <strain evidence="2 3">Bin19</strain>
    </source>
</reference>